<proteinExistence type="predicted"/>
<evidence type="ECO:0000256" key="1">
    <source>
        <dbReference type="SAM" id="MobiDB-lite"/>
    </source>
</evidence>
<sequence length="194" mass="21417">MSKTTDIASKEIVIPLGVVLRRSPGVTRWAKWAWKAVALIPGATEAGWRVLREENGHTEYLAAVARLELHATEVGSYRTSLMMTPPSIFVVLDKGAHVENEHGVDVHVVTASADIAGDYTDSAEVLVEPVAMPDALVAMIRDFCEAHYRETEFKKRRRDRARVDLTQDGKGDPRIRQESDVYRAPAGLKPGASK</sequence>
<gene>
    <name evidence="2" type="ORF">GQ651_00605</name>
</gene>
<dbReference type="AlphaFoldDB" id="A0A7C9MHR4"/>
<evidence type="ECO:0000313" key="2">
    <source>
        <dbReference type="EMBL" id="MXQ06335.1"/>
    </source>
</evidence>
<feature type="compositionally biased region" description="Basic and acidic residues" evidence="1">
    <location>
        <begin position="161"/>
        <end position="181"/>
    </location>
</feature>
<accession>A0A7C9MHR4</accession>
<evidence type="ECO:0000313" key="3">
    <source>
        <dbReference type="Proteomes" id="UP000480350"/>
    </source>
</evidence>
<dbReference type="Pfam" id="PF11749">
    <property type="entry name" value="DUF3305"/>
    <property type="match status" value="1"/>
</dbReference>
<reference evidence="2 3" key="1">
    <citation type="submission" date="2019-12" db="EMBL/GenBank/DDBJ databases">
        <authorList>
            <person name="Lee S.D."/>
        </authorList>
    </citation>
    <scope>NUCLEOTIDE SEQUENCE [LARGE SCALE GENOMIC DNA]</scope>
    <source>
        <strain evidence="2 3">GH1-50</strain>
    </source>
</reference>
<dbReference type="InterPro" id="IPR021736">
    <property type="entry name" value="DUF3305"/>
</dbReference>
<keyword evidence="3" id="KW-1185">Reference proteome</keyword>
<feature type="region of interest" description="Disordered" evidence="1">
    <location>
        <begin position="159"/>
        <end position="194"/>
    </location>
</feature>
<name>A0A7C9MHR4_9RHOB</name>
<protein>
    <submittedName>
        <fullName evidence="2">DUF3305 domain-containing protein</fullName>
    </submittedName>
</protein>
<dbReference type="Proteomes" id="UP000480350">
    <property type="component" value="Unassembled WGS sequence"/>
</dbReference>
<dbReference type="EMBL" id="WUPT01000001">
    <property type="protein sequence ID" value="MXQ06335.1"/>
    <property type="molecule type" value="Genomic_DNA"/>
</dbReference>
<organism evidence="2 3">
    <name type="scientific">Kangsaoukella pontilimi</name>
    <dbReference type="NCBI Taxonomy" id="2691042"/>
    <lineage>
        <taxon>Bacteria</taxon>
        <taxon>Pseudomonadati</taxon>
        <taxon>Pseudomonadota</taxon>
        <taxon>Alphaproteobacteria</taxon>
        <taxon>Rhodobacterales</taxon>
        <taxon>Paracoccaceae</taxon>
        <taxon>Kangsaoukella</taxon>
    </lineage>
</organism>
<dbReference type="RefSeq" id="WP_160762280.1">
    <property type="nucleotide sequence ID" value="NZ_WUPT01000001.1"/>
</dbReference>
<reference evidence="2 3" key="2">
    <citation type="submission" date="2020-03" db="EMBL/GenBank/DDBJ databases">
        <title>Kangsaoukella pontilimi gen. nov., sp. nov., a new member of the family Rhodobacteraceae isolated from a tidal mudflat.</title>
        <authorList>
            <person name="Kim I.S."/>
        </authorList>
    </citation>
    <scope>NUCLEOTIDE SEQUENCE [LARGE SCALE GENOMIC DNA]</scope>
    <source>
        <strain evidence="2 3">GH1-50</strain>
    </source>
</reference>
<comment type="caution">
    <text evidence="2">The sequence shown here is derived from an EMBL/GenBank/DDBJ whole genome shotgun (WGS) entry which is preliminary data.</text>
</comment>